<name>A0A934M7R4_9CORY</name>
<dbReference type="AlphaFoldDB" id="A0A934M7R4"/>
<dbReference type="GO" id="GO:0070681">
    <property type="term" value="P:glutaminyl-tRNAGln biosynthesis via transamidation"/>
    <property type="evidence" value="ECO:0007669"/>
    <property type="project" value="TreeGrafter"/>
</dbReference>
<dbReference type="GO" id="GO:0006412">
    <property type="term" value="P:translation"/>
    <property type="evidence" value="ECO:0007669"/>
    <property type="project" value="UniProtKB-UniRule"/>
</dbReference>
<dbReference type="EC" id="6.3.5.-" evidence="1"/>
<dbReference type="InterPro" id="IPR003837">
    <property type="entry name" value="GatC"/>
</dbReference>
<evidence type="ECO:0000313" key="4">
    <source>
        <dbReference type="Proteomes" id="UP000645966"/>
    </source>
</evidence>
<feature type="region of interest" description="Disordered" evidence="2">
    <location>
        <begin position="80"/>
        <end position="99"/>
    </location>
</feature>
<dbReference type="RefSeq" id="WP_198737354.1">
    <property type="nucleotide sequence ID" value="NZ_JAEIOS010000009.1"/>
</dbReference>
<dbReference type="HAMAP" id="MF_00122">
    <property type="entry name" value="GatC"/>
    <property type="match status" value="1"/>
</dbReference>
<evidence type="ECO:0000256" key="2">
    <source>
        <dbReference type="SAM" id="MobiDB-lite"/>
    </source>
</evidence>
<comment type="similarity">
    <text evidence="1">Belongs to the GatC family.</text>
</comment>
<keyword evidence="1" id="KW-0648">Protein biosynthesis</keyword>
<comment type="catalytic activity">
    <reaction evidence="1">
        <text>L-glutamyl-tRNA(Gln) + L-glutamine + ATP + H2O = L-glutaminyl-tRNA(Gln) + L-glutamate + ADP + phosphate + H(+)</text>
        <dbReference type="Rhea" id="RHEA:17521"/>
        <dbReference type="Rhea" id="RHEA-COMP:9681"/>
        <dbReference type="Rhea" id="RHEA-COMP:9684"/>
        <dbReference type="ChEBI" id="CHEBI:15377"/>
        <dbReference type="ChEBI" id="CHEBI:15378"/>
        <dbReference type="ChEBI" id="CHEBI:29985"/>
        <dbReference type="ChEBI" id="CHEBI:30616"/>
        <dbReference type="ChEBI" id="CHEBI:43474"/>
        <dbReference type="ChEBI" id="CHEBI:58359"/>
        <dbReference type="ChEBI" id="CHEBI:78520"/>
        <dbReference type="ChEBI" id="CHEBI:78521"/>
        <dbReference type="ChEBI" id="CHEBI:456216"/>
    </reaction>
</comment>
<comment type="caution">
    <text evidence="3">The sequence shown here is derived from an EMBL/GenBank/DDBJ whole genome shotgun (WGS) entry which is preliminary data.</text>
</comment>
<dbReference type="Pfam" id="PF02686">
    <property type="entry name" value="GatC"/>
    <property type="match status" value="1"/>
</dbReference>
<dbReference type="GO" id="GO:0006450">
    <property type="term" value="P:regulation of translational fidelity"/>
    <property type="evidence" value="ECO:0007669"/>
    <property type="project" value="InterPro"/>
</dbReference>
<keyword evidence="4" id="KW-1185">Reference proteome</keyword>
<dbReference type="NCBIfam" id="TIGR00135">
    <property type="entry name" value="gatC"/>
    <property type="match status" value="1"/>
</dbReference>
<comment type="catalytic activity">
    <reaction evidence="1">
        <text>L-aspartyl-tRNA(Asn) + L-glutamine + ATP + H2O = L-asparaginyl-tRNA(Asn) + L-glutamate + ADP + phosphate + 2 H(+)</text>
        <dbReference type="Rhea" id="RHEA:14513"/>
        <dbReference type="Rhea" id="RHEA-COMP:9674"/>
        <dbReference type="Rhea" id="RHEA-COMP:9677"/>
        <dbReference type="ChEBI" id="CHEBI:15377"/>
        <dbReference type="ChEBI" id="CHEBI:15378"/>
        <dbReference type="ChEBI" id="CHEBI:29985"/>
        <dbReference type="ChEBI" id="CHEBI:30616"/>
        <dbReference type="ChEBI" id="CHEBI:43474"/>
        <dbReference type="ChEBI" id="CHEBI:58359"/>
        <dbReference type="ChEBI" id="CHEBI:78515"/>
        <dbReference type="ChEBI" id="CHEBI:78516"/>
        <dbReference type="ChEBI" id="CHEBI:456216"/>
    </reaction>
</comment>
<dbReference type="PANTHER" id="PTHR15004:SF0">
    <property type="entry name" value="GLUTAMYL-TRNA(GLN) AMIDOTRANSFERASE SUBUNIT C, MITOCHONDRIAL"/>
    <property type="match status" value="1"/>
</dbReference>
<proteinExistence type="inferred from homology"/>
<comment type="function">
    <text evidence="1">Allows the formation of correctly charged Asn-tRNA(Asn) or Gln-tRNA(Gln) through the transamidation of misacylated Asp-tRNA(Asn) or Glu-tRNA(Gln) in organisms which lack either or both of asparaginyl-tRNA or glutaminyl-tRNA synthetases. The reaction takes place in the presence of glutamine and ATP through an activated phospho-Asp-tRNA(Asn) or phospho-Glu-tRNA(Gln).</text>
</comment>
<sequence length="99" mass="10913">MSQISREEVAHLGKLSRLALTDEELDAFVDQIDDIIANVSAVRSVDASDVEPMSHPHAIQTPMREDVVLPTLSAEQALDQAPAVEEQRFQVPHILGEED</sequence>
<protein>
    <recommendedName>
        <fullName evidence="1">Aspartyl/glutamyl-tRNA(Asn/Gln) amidotransferase subunit C</fullName>
        <shortName evidence="1">Asp/Glu-ADT subunit C</shortName>
        <ecNumber evidence="1">6.3.5.-</ecNumber>
    </recommendedName>
</protein>
<accession>A0A934M7R4</accession>
<keyword evidence="1" id="KW-0436">Ligase</keyword>
<dbReference type="Proteomes" id="UP000645966">
    <property type="component" value="Unassembled WGS sequence"/>
</dbReference>
<keyword evidence="1" id="KW-0547">Nucleotide-binding</keyword>
<dbReference type="InterPro" id="IPR036113">
    <property type="entry name" value="Asp/Glu-ADT_sf_sub_c"/>
</dbReference>
<organism evidence="3 4">
    <name type="scientific">Corynebacterium meridianum</name>
    <dbReference type="NCBI Taxonomy" id="2765363"/>
    <lineage>
        <taxon>Bacteria</taxon>
        <taxon>Bacillati</taxon>
        <taxon>Actinomycetota</taxon>
        <taxon>Actinomycetes</taxon>
        <taxon>Mycobacteriales</taxon>
        <taxon>Corynebacteriaceae</taxon>
        <taxon>Corynebacterium</taxon>
    </lineage>
</organism>
<dbReference type="GO" id="GO:0005524">
    <property type="term" value="F:ATP binding"/>
    <property type="evidence" value="ECO:0007669"/>
    <property type="project" value="UniProtKB-KW"/>
</dbReference>
<dbReference type="Gene3D" id="1.10.20.60">
    <property type="entry name" value="Glu-tRNAGln amidotransferase C subunit, N-terminal domain"/>
    <property type="match status" value="1"/>
</dbReference>
<keyword evidence="1" id="KW-0067">ATP-binding</keyword>
<dbReference type="EMBL" id="JAEIOS010000009">
    <property type="protein sequence ID" value="MBI8988295.1"/>
    <property type="molecule type" value="Genomic_DNA"/>
</dbReference>
<gene>
    <name evidence="1 3" type="primary">gatC</name>
    <name evidence="3" type="ORF">JDV75_00745</name>
</gene>
<dbReference type="GO" id="GO:0050567">
    <property type="term" value="F:glutaminyl-tRNA synthase (glutamine-hydrolyzing) activity"/>
    <property type="evidence" value="ECO:0007669"/>
    <property type="project" value="UniProtKB-UniRule"/>
</dbReference>
<evidence type="ECO:0000313" key="3">
    <source>
        <dbReference type="EMBL" id="MBI8988295.1"/>
    </source>
</evidence>
<comment type="subunit">
    <text evidence="1">Heterotrimer of A, B and C subunits.</text>
</comment>
<evidence type="ECO:0000256" key="1">
    <source>
        <dbReference type="HAMAP-Rule" id="MF_00122"/>
    </source>
</evidence>
<reference evidence="3" key="1">
    <citation type="submission" date="2020-12" db="EMBL/GenBank/DDBJ databases">
        <title>Genome public.</title>
        <authorList>
            <person name="Sun Q."/>
        </authorList>
    </citation>
    <scope>NUCLEOTIDE SEQUENCE</scope>
    <source>
        <strain evidence="3">CCM 8863</strain>
    </source>
</reference>
<dbReference type="SUPFAM" id="SSF141000">
    <property type="entry name" value="Glu-tRNAGln amidotransferase C subunit"/>
    <property type="match status" value="1"/>
</dbReference>
<dbReference type="PANTHER" id="PTHR15004">
    <property type="entry name" value="GLUTAMYL-TRNA(GLN) AMIDOTRANSFERASE SUBUNIT C, MITOCHONDRIAL"/>
    <property type="match status" value="1"/>
</dbReference>